<dbReference type="SUPFAM" id="SSF48264">
    <property type="entry name" value="Cytochrome P450"/>
    <property type="match status" value="1"/>
</dbReference>
<proteinExistence type="evidence at transcript level"/>
<evidence type="ECO:0000256" key="5">
    <source>
        <dbReference type="PIRSR" id="PIRSR602401-1"/>
    </source>
</evidence>
<dbReference type="InterPro" id="IPR036396">
    <property type="entry name" value="Cyt_P450_sf"/>
</dbReference>
<dbReference type="CDD" id="cd20618">
    <property type="entry name" value="CYP71_clan"/>
    <property type="match status" value="1"/>
</dbReference>
<keyword evidence="5 6" id="KW-0349">Heme</keyword>
<evidence type="ECO:0000256" key="2">
    <source>
        <dbReference type="ARBA" id="ARBA00022723"/>
    </source>
</evidence>
<dbReference type="Gene3D" id="1.10.630.10">
    <property type="entry name" value="Cytochrome P450"/>
    <property type="match status" value="1"/>
</dbReference>
<evidence type="ECO:0000313" key="7">
    <source>
        <dbReference type="EMBL" id="AVQ09747.1"/>
    </source>
</evidence>
<dbReference type="GO" id="GO:0016705">
    <property type="term" value="F:oxidoreductase activity, acting on paired donors, with incorporation or reduction of molecular oxygen"/>
    <property type="evidence" value="ECO:0007669"/>
    <property type="project" value="InterPro"/>
</dbReference>
<organism evidence="7">
    <name type="scientific">Plagiochasma appendiculatum</name>
    <dbReference type="NCBI Taxonomy" id="157224"/>
    <lineage>
        <taxon>Eukaryota</taxon>
        <taxon>Viridiplantae</taxon>
        <taxon>Streptophyta</taxon>
        <taxon>Embryophyta</taxon>
        <taxon>Marchantiophyta</taxon>
        <taxon>Marchantiopsida</taxon>
        <taxon>Marchantiidae</taxon>
        <taxon>Marchantiales</taxon>
        <taxon>Aytoniaceae</taxon>
        <taxon>Plagiochasma</taxon>
    </lineage>
</organism>
<dbReference type="PROSITE" id="PS00086">
    <property type="entry name" value="CYTOCHROME_P450"/>
    <property type="match status" value="1"/>
</dbReference>
<reference evidence="7" key="1">
    <citation type="submission" date="2017-09" db="EMBL/GenBank/DDBJ databases">
        <authorList>
            <person name="Ehlers B."/>
            <person name="Leendertz F.H."/>
        </authorList>
    </citation>
    <scope>NUCLEOTIDE SEQUENCE</scope>
</reference>
<dbReference type="GO" id="GO:0005506">
    <property type="term" value="F:iron ion binding"/>
    <property type="evidence" value="ECO:0007669"/>
    <property type="project" value="InterPro"/>
</dbReference>
<dbReference type="Pfam" id="PF00067">
    <property type="entry name" value="p450"/>
    <property type="match status" value="1"/>
</dbReference>
<keyword evidence="3 6" id="KW-0560">Oxidoreductase</keyword>
<keyword evidence="4 5" id="KW-0408">Iron</keyword>
<keyword evidence="6" id="KW-0503">Monooxygenase</keyword>
<dbReference type="InterPro" id="IPR001128">
    <property type="entry name" value="Cyt_P450"/>
</dbReference>
<dbReference type="GO" id="GO:0004497">
    <property type="term" value="F:monooxygenase activity"/>
    <property type="evidence" value="ECO:0007669"/>
    <property type="project" value="UniProtKB-KW"/>
</dbReference>
<comment type="cofactor">
    <cofactor evidence="5">
        <name>heme</name>
        <dbReference type="ChEBI" id="CHEBI:30413"/>
    </cofactor>
</comment>
<keyword evidence="2 5" id="KW-0479">Metal-binding</keyword>
<dbReference type="PRINTS" id="PR00463">
    <property type="entry name" value="EP450I"/>
</dbReference>
<evidence type="ECO:0000256" key="4">
    <source>
        <dbReference type="ARBA" id="ARBA00023004"/>
    </source>
</evidence>
<dbReference type="InterPro" id="IPR002401">
    <property type="entry name" value="Cyt_P450_E_grp-I"/>
</dbReference>
<dbReference type="PANTHER" id="PTHR47944">
    <property type="entry name" value="CYTOCHROME P450 98A9"/>
    <property type="match status" value="1"/>
</dbReference>
<evidence type="ECO:0000256" key="3">
    <source>
        <dbReference type="ARBA" id="ARBA00023002"/>
    </source>
</evidence>
<comment type="similarity">
    <text evidence="1 6">Belongs to the cytochrome P450 family.</text>
</comment>
<protein>
    <submittedName>
        <fullName evidence="7">Cytochrome P450-1</fullName>
    </submittedName>
</protein>
<reference evidence="7" key="2">
    <citation type="journal article" date="2018" name="Plant Cell Physiol.">
        <title>A bHLH Transcription Factor Regulates Bisbibenzyl Biosynthesis in the Liverwort Plagiochasma appendiculatum.</title>
        <authorList>
            <person name="Wu Y.F."/>
            <person name="Zhao Y."/>
            <person name="Liu X.Y."/>
            <person name="Gao S."/>
            <person name="Cheng A.X."/>
            <person name="Lou H.X."/>
        </authorList>
    </citation>
    <scope>NUCLEOTIDE SEQUENCE</scope>
</reference>
<dbReference type="InterPro" id="IPR017972">
    <property type="entry name" value="Cyt_P450_CS"/>
</dbReference>
<dbReference type="EMBL" id="MF983805">
    <property type="protein sequence ID" value="AVQ09747.1"/>
    <property type="molecule type" value="mRNA"/>
</dbReference>
<dbReference type="FunFam" id="1.10.630.10:FF:000026">
    <property type="entry name" value="Cytochrome P450 82C4"/>
    <property type="match status" value="1"/>
</dbReference>
<name>A0A2R3U977_9MARC</name>
<dbReference type="AlphaFoldDB" id="A0A2R3U977"/>
<dbReference type="PRINTS" id="PR00385">
    <property type="entry name" value="P450"/>
</dbReference>
<dbReference type="GO" id="GO:0020037">
    <property type="term" value="F:heme binding"/>
    <property type="evidence" value="ECO:0007669"/>
    <property type="project" value="InterPro"/>
</dbReference>
<evidence type="ECO:0000256" key="6">
    <source>
        <dbReference type="RuleBase" id="RU000461"/>
    </source>
</evidence>
<accession>A0A2R3U977</accession>
<feature type="binding site" description="axial binding residue" evidence="5">
    <location>
        <position position="451"/>
    </location>
    <ligand>
        <name>heme</name>
        <dbReference type="ChEBI" id="CHEBI:30413"/>
    </ligand>
    <ligandPart>
        <name>Fe</name>
        <dbReference type="ChEBI" id="CHEBI:18248"/>
    </ligandPart>
</feature>
<dbReference type="PANTHER" id="PTHR47944:SF16">
    <property type="entry name" value="CYTOCHROME P450 FAMILY 1 SUBFAMILY A POLYPEPTIDE 1"/>
    <property type="match status" value="1"/>
</dbReference>
<evidence type="ECO:0000256" key="1">
    <source>
        <dbReference type="ARBA" id="ARBA00010617"/>
    </source>
</evidence>
<sequence>MMQLHDIWLPLGVLLAVSSIFLLRGSGHGRNVSHRLPPSPSGAWPILGHLLLLSTLPHRTLMELAKKYGPIMYMRLGKVPVVVVSSADMLREFFQVNDLIMASRPRYSASEILSFNRQDIAAQPYCDRWRELRKLFAQELLSIKRLNELQGVRRREVLHAVESIYYRAKQSSNSTVNVRQELLEMNFNNTTQMLASKRYYGPKIKSELQADEFSHLIEEAIDLMASFDIGDYIPFLKRFDLQGNIKRLHQTNAGFDRLIDKLFLEHRTGTIDRASGVNDFVDTLLELQRKEDLPDGAIKGLIFDFLMAGTETSATVLEWLLADLQLNPKAMMEIQRELDEKVGTNRIVEESDIPKLTYLQACVKESMRLHPTVPLMLPHESTASCTVAGYYIPAKVRVFVNMAAIHLNPETYDQPETFRPERFLPSGPNSHLEMKGQHFDLVPFGTGRRICMGMNLGLLLVHLGAAVLLQAYDWRLPAGLKAESVDMSEGLGSVAHMKVTLHLVPTPRLPAHVYAAENIEL</sequence>